<accession>A0A285KH49</accession>
<dbReference type="InterPro" id="IPR019734">
    <property type="entry name" value="TPR_rpt"/>
</dbReference>
<dbReference type="AlphaFoldDB" id="A0A285KH49"/>
<dbReference type="PANTHER" id="PTHR12558">
    <property type="entry name" value="CELL DIVISION CYCLE 16,23,27"/>
    <property type="match status" value="1"/>
</dbReference>
<gene>
    <name evidence="2" type="ORF">SAMN05421748_13817</name>
</gene>
<evidence type="ECO:0000313" key="3">
    <source>
        <dbReference type="Proteomes" id="UP000219612"/>
    </source>
</evidence>
<dbReference type="InterPro" id="IPR011990">
    <property type="entry name" value="TPR-like_helical_dom_sf"/>
</dbReference>
<sequence length="434" mass="45922">MRRVVVLIAVSVLGLALVVTAGALLAPWDRAPVSQASLTRDTGPIAAAERRVERVPDDWKTWAELGTAYVERARTTGEAADYVRARVALDRSQKIHPRDNAIALTGQGALAAALHDFPAALRQGRAALAVDPYRAAALGVVADALIELGRYEEAFPAIQRMVDLRPDASSYARASYAWELRGDIGRATDAMRRALDAAPNAADGAFARLHLGQLAADNGDLDTAATEFTEGLRLLPGHPPLRLGLARIRAARGDTAGAIAEFRAVLAASPRPVYAAELGDLLTAAGRGDEAAKEYDRARQGWAGEALSGAPPDPDTVLFAVDQGEAGQKAAGQGRSVALDAARRLYARQPGIAGADALGWALRAAGRPAEALRYADQALKLGTRSALSHYHRGLILADLGRRDAARADLTAALRLNPHFSFRHAPEARAALARL</sequence>
<keyword evidence="3" id="KW-1185">Reference proteome</keyword>
<keyword evidence="1" id="KW-0802">TPR repeat</keyword>
<protein>
    <submittedName>
        <fullName evidence="2">Tetratricopeptide repeat-containing protein</fullName>
    </submittedName>
</protein>
<dbReference type="PANTHER" id="PTHR12558:SF13">
    <property type="entry name" value="CELL DIVISION CYCLE PROTEIN 27 HOMOLOG"/>
    <property type="match status" value="1"/>
</dbReference>
<dbReference type="SMART" id="SM00028">
    <property type="entry name" value="TPR"/>
    <property type="match status" value="7"/>
</dbReference>
<dbReference type="Proteomes" id="UP000219612">
    <property type="component" value="Unassembled WGS sequence"/>
</dbReference>
<dbReference type="Gene3D" id="1.25.40.10">
    <property type="entry name" value="Tetratricopeptide repeat domain"/>
    <property type="match status" value="2"/>
</dbReference>
<proteinExistence type="predicted"/>
<evidence type="ECO:0000313" key="2">
    <source>
        <dbReference type="EMBL" id="SNY70621.1"/>
    </source>
</evidence>
<feature type="repeat" description="TPR" evidence="1">
    <location>
        <begin position="135"/>
        <end position="168"/>
    </location>
</feature>
<name>A0A285KH49_9ACTN</name>
<feature type="repeat" description="TPR" evidence="1">
    <location>
        <begin position="205"/>
        <end position="238"/>
    </location>
</feature>
<dbReference type="EMBL" id="OBDY01000038">
    <property type="protein sequence ID" value="SNY70621.1"/>
    <property type="molecule type" value="Genomic_DNA"/>
</dbReference>
<evidence type="ECO:0000256" key="1">
    <source>
        <dbReference type="PROSITE-ProRule" id="PRU00339"/>
    </source>
</evidence>
<dbReference type="Pfam" id="PF14559">
    <property type="entry name" value="TPR_19"/>
    <property type="match status" value="1"/>
</dbReference>
<dbReference type="PROSITE" id="PS50005">
    <property type="entry name" value="TPR"/>
    <property type="match status" value="2"/>
</dbReference>
<reference evidence="2 3" key="1">
    <citation type="submission" date="2017-09" db="EMBL/GenBank/DDBJ databases">
        <authorList>
            <person name="Ehlers B."/>
            <person name="Leendertz F.H."/>
        </authorList>
    </citation>
    <scope>NUCLEOTIDE SEQUENCE [LARGE SCALE GENOMIC DNA]</scope>
    <source>
        <strain evidence="2 3">CGMCC 4.6857</strain>
    </source>
</reference>
<organism evidence="2 3">
    <name type="scientific">Paractinoplanes atraurantiacus</name>
    <dbReference type="NCBI Taxonomy" id="1036182"/>
    <lineage>
        <taxon>Bacteria</taxon>
        <taxon>Bacillati</taxon>
        <taxon>Actinomycetota</taxon>
        <taxon>Actinomycetes</taxon>
        <taxon>Micromonosporales</taxon>
        <taxon>Micromonosporaceae</taxon>
        <taxon>Paractinoplanes</taxon>
    </lineage>
</organism>
<dbReference type="SUPFAM" id="SSF48452">
    <property type="entry name" value="TPR-like"/>
    <property type="match status" value="1"/>
</dbReference>
<dbReference type="RefSeq" id="WP_097328420.1">
    <property type="nucleotide sequence ID" value="NZ_OBDY01000038.1"/>
</dbReference>
<dbReference type="Pfam" id="PF13432">
    <property type="entry name" value="TPR_16"/>
    <property type="match status" value="2"/>
</dbReference>
<dbReference type="OrthoDB" id="5477158at2"/>